<evidence type="ECO:0000313" key="1">
    <source>
        <dbReference type="EMBL" id="PMS17735.1"/>
    </source>
</evidence>
<reference evidence="1 2" key="1">
    <citation type="submission" date="2018-01" db="EMBL/GenBank/DDBJ databases">
        <title>Whole genome analyses suggest that Burkholderia sensu lato contains two further novel genera in the rhizoxinica-symbiotica group Mycetohabitans gen. nov., and Trinickia gen. nov.: implications for the evolution of diazotrophy and nodulation in the Burkholderiaceae.</title>
        <authorList>
            <person name="Estrada-de los Santos P."/>
            <person name="Palmer M."/>
            <person name="Chavez-Ramirez B."/>
            <person name="Beukes C."/>
            <person name="Steenkamp E.T."/>
            <person name="Hirsch A.M."/>
            <person name="Manyaka P."/>
            <person name="Maluk M."/>
            <person name="Lafos M."/>
            <person name="Crook M."/>
            <person name="Gross E."/>
            <person name="Simon M.F."/>
            <person name="Bueno dos Reis Junior F."/>
            <person name="Poole P.S."/>
            <person name="Venter S.N."/>
            <person name="James E.K."/>
        </authorList>
    </citation>
    <scope>NUCLEOTIDE SEQUENCE [LARGE SCALE GENOMIC DNA]</scope>
    <source>
        <strain evidence="1 2">GP25-8</strain>
    </source>
</reference>
<comment type="caution">
    <text evidence="1">The sequence shown here is derived from an EMBL/GenBank/DDBJ whole genome shotgun (WGS) entry which is preliminary data.</text>
</comment>
<dbReference type="AlphaFoldDB" id="A0A2N7VKR2"/>
<keyword evidence="2" id="KW-1185">Reference proteome</keyword>
<accession>A0A2N7VKR2</accession>
<sequence>MATVYFVKIGEQYLCPGEDGDIGFTASFEEAEHFLSYEEAERAAHECADPGYQIITQQRQ</sequence>
<evidence type="ECO:0000313" key="2">
    <source>
        <dbReference type="Proteomes" id="UP000235347"/>
    </source>
</evidence>
<dbReference type="RefSeq" id="WP_102612300.1">
    <property type="nucleotide sequence ID" value="NZ_CADIKD010000024.1"/>
</dbReference>
<dbReference type="EMBL" id="PNYB01000028">
    <property type="protein sequence ID" value="PMS17735.1"/>
    <property type="molecule type" value="Genomic_DNA"/>
</dbReference>
<proteinExistence type="predicted"/>
<dbReference type="Proteomes" id="UP000235347">
    <property type="component" value="Unassembled WGS sequence"/>
</dbReference>
<name>A0A2N7VKR2_9BURK</name>
<gene>
    <name evidence="1" type="ORF">C0Z19_23795</name>
</gene>
<organism evidence="1 2">
    <name type="scientific">Trinickia soli</name>
    <dbReference type="NCBI Taxonomy" id="380675"/>
    <lineage>
        <taxon>Bacteria</taxon>
        <taxon>Pseudomonadati</taxon>
        <taxon>Pseudomonadota</taxon>
        <taxon>Betaproteobacteria</taxon>
        <taxon>Burkholderiales</taxon>
        <taxon>Burkholderiaceae</taxon>
        <taxon>Trinickia</taxon>
    </lineage>
</organism>
<protein>
    <submittedName>
        <fullName evidence="1">Uncharacterized protein</fullName>
    </submittedName>
</protein>